<dbReference type="SUPFAM" id="SSF55298">
    <property type="entry name" value="YjgF-like"/>
    <property type="match status" value="1"/>
</dbReference>
<comment type="similarity">
    <text evidence="1">Belongs to the RutC family.</text>
</comment>
<dbReference type="CDD" id="cd00448">
    <property type="entry name" value="YjgF_YER057c_UK114_family"/>
    <property type="match status" value="1"/>
</dbReference>
<dbReference type="Pfam" id="PF01042">
    <property type="entry name" value="Ribonuc_L-PSP"/>
    <property type="match status" value="1"/>
</dbReference>
<protein>
    <submittedName>
        <fullName evidence="2">2-iminobutanoate/2-iminopropanoate deaminase</fullName>
    </submittedName>
</protein>
<keyword evidence="3" id="KW-1185">Reference proteome</keyword>
<evidence type="ECO:0000313" key="3">
    <source>
        <dbReference type="Proteomes" id="UP000184128"/>
    </source>
</evidence>
<sequence>MKRIDIKNAPAAIGAYSQAVKANGFLFISGQIPVDPTTGEFASSDIKTQAEQVMKNLSAIVESENLNMSQVVKSTILIDDIKNFTAVDEIYASYFNDGAYPARAAYQVAKLPKDALVEIEMIVACE</sequence>
<dbReference type="NCBIfam" id="TIGR00004">
    <property type="entry name" value="Rid family detoxifying hydrolase"/>
    <property type="match status" value="1"/>
</dbReference>
<dbReference type="EMBL" id="FQUF01000036">
    <property type="protein sequence ID" value="SHF14381.1"/>
    <property type="molecule type" value="Genomic_DNA"/>
</dbReference>
<reference evidence="3" key="1">
    <citation type="submission" date="2016-11" db="EMBL/GenBank/DDBJ databases">
        <authorList>
            <person name="Varghese N."/>
            <person name="Submissions S."/>
        </authorList>
    </citation>
    <scope>NUCLEOTIDE SEQUENCE [LARGE SCALE GENOMIC DNA]</scope>
    <source>
        <strain evidence="3">DSM 15692</strain>
    </source>
</reference>
<organism evidence="2 3">
    <name type="scientific">Atopostipes suicloacalis DSM 15692</name>
    <dbReference type="NCBI Taxonomy" id="1121025"/>
    <lineage>
        <taxon>Bacteria</taxon>
        <taxon>Bacillati</taxon>
        <taxon>Bacillota</taxon>
        <taxon>Bacilli</taxon>
        <taxon>Lactobacillales</taxon>
        <taxon>Carnobacteriaceae</taxon>
        <taxon>Atopostipes</taxon>
    </lineage>
</organism>
<dbReference type="RefSeq" id="WP_073298583.1">
    <property type="nucleotide sequence ID" value="NZ_FQUF01000036.1"/>
</dbReference>
<dbReference type="PANTHER" id="PTHR11803">
    <property type="entry name" value="2-IMINOBUTANOATE/2-IMINOPROPANOATE DEAMINASE RIDA"/>
    <property type="match status" value="1"/>
</dbReference>
<dbReference type="STRING" id="1121025.SAMN02745249_01900"/>
<dbReference type="FunFam" id="3.30.1330.40:FF:000001">
    <property type="entry name" value="L-PSP family endoribonuclease"/>
    <property type="match status" value="1"/>
</dbReference>
<dbReference type="PROSITE" id="PS01094">
    <property type="entry name" value="UPF0076"/>
    <property type="match status" value="1"/>
</dbReference>
<dbReference type="Proteomes" id="UP000184128">
    <property type="component" value="Unassembled WGS sequence"/>
</dbReference>
<dbReference type="Gene3D" id="3.30.1330.40">
    <property type="entry name" value="RutC-like"/>
    <property type="match status" value="1"/>
</dbReference>
<name>A0A1M4Z8N5_9LACT</name>
<proteinExistence type="inferred from homology"/>
<evidence type="ECO:0000313" key="2">
    <source>
        <dbReference type="EMBL" id="SHF14381.1"/>
    </source>
</evidence>
<dbReference type="InterPro" id="IPR019897">
    <property type="entry name" value="RidA_CS"/>
</dbReference>
<dbReference type="OrthoDB" id="9803101at2"/>
<dbReference type="GO" id="GO:0019239">
    <property type="term" value="F:deaminase activity"/>
    <property type="evidence" value="ECO:0007669"/>
    <property type="project" value="TreeGrafter"/>
</dbReference>
<dbReference type="InterPro" id="IPR035959">
    <property type="entry name" value="RutC-like_sf"/>
</dbReference>
<evidence type="ECO:0000256" key="1">
    <source>
        <dbReference type="ARBA" id="ARBA00010552"/>
    </source>
</evidence>
<accession>A0A1M4Z8N5</accession>
<dbReference type="InterPro" id="IPR006056">
    <property type="entry name" value="RidA"/>
</dbReference>
<dbReference type="InterPro" id="IPR006175">
    <property type="entry name" value="YjgF/YER057c/UK114"/>
</dbReference>
<dbReference type="PANTHER" id="PTHR11803:SF39">
    <property type="entry name" value="2-IMINOBUTANOATE_2-IMINOPROPANOATE DEAMINASE"/>
    <property type="match status" value="1"/>
</dbReference>
<gene>
    <name evidence="2" type="ORF">SAMN02745249_01900</name>
</gene>
<dbReference type="GO" id="GO:0005829">
    <property type="term" value="C:cytosol"/>
    <property type="evidence" value="ECO:0007669"/>
    <property type="project" value="TreeGrafter"/>
</dbReference>
<dbReference type="AlphaFoldDB" id="A0A1M4Z8N5"/>